<dbReference type="RefSeq" id="WP_281447422.1">
    <property type="nucleotide sequence ID" value="NZ_JASBAO010000001.1"/>
</dbReference>
<evidence type="ECO:0000256" key="7">
    <source>
        <dbReference type="RuleBase" id="RU003835"/>
    </source>
</evidence>
<feature type="site" description="Transition state stabilizer" evidence="6">
    <location>
        <position position="245"/>
    </location>
</feature>
<comment type="subcellular location">
    <subcellularLocation>
        <location evidence="6">Cytoplasm</location>
    </subcellularLocation>
</comment>
<feature type="site" description="Transition state stabilizer" evidence="6">
    <location>
        <position position="185"/>
    </location>
</feature>
<evidence type="ECO:0000256" key="4">
    <source>
        <dbReference type="ARBA" id="ARBA00022777"/>
    </source>
</evidence>
<evidence type="ECO:0000313" key="9">
    <source>
        <dbReference type="Proteomes" id="UP001431634"/>
    </source>
</evidence>
<comment type="caution">
    <text evidence="8">The sequence shown here is derived from an EMBL/GenBank/DDBJ whole genome shotgun (WGS) entry which is preliminary data.</text>
</comment>
<dbReference type="PANTHER" id="PTHR21060:SF15">
    <property type="entry name" value="ACETATE KINASE-RELATED"/>
    <property type="match status" value="1"/>
</dbReference>
<feature type="binding site" evidence="6">
    <location>
        <begin position="212"/>
        <end position="216"/>
    </location>
    <ligand>
        <name>ATP</name>
        <dbReference type="ChEBI" id="CHEBI:30616"/>
    </ligand>
</feature>
<dbReference type="GO" id="GO:0008776">
    <property type="term" value="F:acetate kinase activity"/>
    <property type="evidence" value="ECO:0007669"/>
    <property type="project" value="UniProtKB-EC"/>
</dbReference>
<comment type="cofactor">
    <cofactor evidence="6">
        <name>Mg(2+)</name>
        <dbReference type="ChEBI" id="CHEBI:18420"/>
    </cofactor>
    <cofactor evidence="6">
        <name>Mn(2+)</name>
        <dbReference type="ChEBI" id="CHEBI:29035"/>
    </cofactor>
    <text evidence="6">Mg(2+). Can also accept Mn(2+).</text>
</comment>
<name>A0ABT6PZX6_9PROT</name>
<dbReference type="NCBIfam" id="TIGR00016">
    <property type="entry name" value="ackA"/>
    <property type="match status" value="1"/>
</dbReference>
<dbReference type="EC" id="2.7.2.1" evidence="6"/>
<dbReference type="PROSITE" id="PS01075">
    <property type="entry name" value="ACETATE_KINASE_1"/>
    <property type="match status" value="1"/>
</dbReference>
<feature type="active site" description="Proton donor/acceptor" evidence="6">
    <location>
        <position position="154"/>
    </location>
</feature>
<dbReference type="SUPFAM" id="SSF53067">
    <property type="entry name" value="Actin-like ATPase domain"/>
    <property type="match status" value="2"/>
</dbReference>
<dbReference type="PANTHER" id="PTHR21060">
    <property type="entry name" value="ACETATE KINASE"/>
    <property type="match status" value="1"/>
</dbReference>
<evidence type="ECO:0000256" key="6">
    <source>
        <dbReference type="HAMAP-Rule" id="MF_00020"/>
    </source>
</evidence>
<dbReference type="HAMAP" id="MF_00020">
    <property type="entry name" value="Acetate_kinase"/>
    <property type="match status" value="1"/>
</dbReference>
<feature type="binding site" evidence="6">
    <location>
        <position position="97"/>
    </location>
    <ligand>
        <name>substrate</name>
    </ligand>
</feature>
<dbReference type="PIRSF" id="PIRSF000722">
    <property type="entry name" value="Acetate_prop_kin"/>
    <property type="match status" value="1"/>
</dbReference>
<reference evidence="8" key="1">
    <citation type="submission" date="2023-05" db="EMBL/GenBank/DDBJ databases">
        <title>Whole genome sequence of Commensalibacter sp.</title>
        <authorList>
            <person name="Charoenyingcharoen P."/>
            <person name="Yukphan P."/>
        </authorList>
    </citation>
    <scope>NUCLEOTIDE SEQUENCE</scope>
    <source>
        <strain evidence="8">TBRC 16381</strain>
    </source>
</reference>
<dbReference type="Proteomes" id="UP001431634">
    <property type="component" value="Unassembled WGS sequence"/>
</dbReference>
<gene>
    <name evidence="6" type="primary">ackA</name>
    <name evidence="8" type="ORF">QJV27_02555</name>
</gene>
<keyword evidence="5 6" id="KW-0067">ATP-binding</keyword>
<dbReference type="InterPro" id="IPR000890">
    <property type="entry name" value="Aliphatic_acid_kin_short-chain"/>
</dbReference>
<dbReference type="InterPro" id="IPR023865">
    <property type="entry name" value="Aliphatic_acid_kinase_CS"/>
</dbReference>
<sequence>MADSVLIINAGSSSLKFSLYHEDGNGEFIQYAKGLLEGIGTKPHLIVSDQNNTTLVDKIWTDPKLSQPSARDILFDETLEWIFNHIGDDEIIAVGHRVVHGGAKYSRPVFINEAIYQYLENLTPFVPLHQPGSLSPMRVMMRKKPNIPQIACFDTAFHATMPDKAKRFALPRKYYDEGIRRYGFHGLSYQYIVHYLNQTQSPLAKGKTIVAHLGNGASVAAIKEGQCIDTSMSFTPLDGLVMGTRTGHIDAAIILYMLQEEKLSPEEVESLIWKKSGLLGVSEVSSDMRDILQEVINQGPKAEYAKQAFDLFVYKLIGEIGRLSASLEGLDGLIFTAGIGAHAPNMRNAVCKSLKWLGVEIDENANKAHQEVISTPNSKVLVQIIPTNEESIILKDILDMIKKEKVQA</sequence>
<dbReference type="Gene3D" id="3.30.420.40">
    <property type="match status" value="2"/>
</dbReference>
<keyword evidence="6" id="KW-0963">Cytoplasm</keyword>
<dbReference type="PRINTS" id="PR00471">
    <property type="entry name" value="ACETATEKNASE"/>
</dbReference>
<dbReference type="PROSITE" id="PS01076">
    <property type="entry name" value="ACETATE_KINASE_2"/>
    <property type="match status" value="1"/>
</dbReference>
<keyword evidence="9" id="KW-1185">Reference proteome</keyword>
<dbReference type="InterPro" id="IPR004372">
    <property type="entry name" value="Ac/propionate_kinase"/>
</dbReference>
<comment type="function">
    <text evidence="6">Catalyzes the formation of acetyl phosphate from acetate and ATP. Can also catalyze the reverse reaction.</text>
</comment>
<feature type="binding site" evidence="6">
    <location>
        <begin position="287"/>
        <end position="289"/>
    </location>
    <ligand>
        <name>ATP</name>
        <dbReference type="ChEBI" id="CHEBI:30616"/>
    </ligand>
</feature>
<feature type="binding site" evidence="6">
    <location>
        <position position="389"/>
    </location>
    <ligand>
        <name>Mg(2+)</name>
        <dbReference type="ChEBI" id="CHEBI:18420"/>
    </ligand>
</feature>
<feature type="binding site" evidence="6">
    <location>
        <position position="16"/>
    </location>
    <ligand>
        <name>ATP</name>
        <dbReference type="ChEBI" id="CHEBI:30616"/>
    </ligand>
</feature>
<dbReference type="InterPro" id="IPR043129">
    <property type="entry name" value="ATPase_NBD"/>
</dbReference>
<organism evidence="8 9">
    <name type="scientific">Commensalibacter oyaizuii</name>
    <dbReference type="NCBI Taxonomy" id="3043873"/>
    <lineage>
        <taxon>Bacteria</taxon>
        <taxon>Pseudomonadati</taxon>
        <taxon>Pseudomonadota</taxon>
        <taxon>Alphaproteobacteria</taxon>
        <taxon>Acetobacterales</taxon>
        <taxon>Acetobacteraceae</taxon>
    </lineage>
</organism>
<keyword evidence="3 6" id="KW-0547">Nucleotide-binding</keyword>
<dbReference type="EMBL" id="JASBAO010000001">
    <property type="protein sequence ID" value="MDI2090273.1"/>
    <property type="molecule type" value="Genomic_DNA"/>
</dbReference>
<evidence type="ECO:0000256" key="1">
    <source>
        <dbReference type="ARBA" id="ARBA00008748"/>
    </source>
</evidence>
<accession>A0ABT6PZX6</accession>
<keyword evidence="4 6" id="KW-0418">Kinase</keyword>
<evidence type="ECO:0000256" key="5">
    <source>
        <dbReference type="ARBA" id="ARBA00022840"/>
    </source>
</evidence>
<protein>
    <recommendedName>
        <fullName evidence="6">Acetate kinase</fullName>
        <ecNumber evidence="6">2.7.2.1</ecNumber>
    </recommendedName>
    <alternativeName>
        <fullName evidence="6">Acetokinase</fullName>
    </alternativeName>
</protein>
<evidence type="ECO:0000313" key="8">
    <source>
        <dbReference type="EMBL" id="MDI2090273.1"/>
    </source>
</evidence>
<keyword evidence="6" id="KW-0479">Metal-binding</keyword>
<keyword evidence="6" id="KW-0460">Magnesium</keyword>
<comment type="caution">
    <text evidence="6">Lacks conserved residue(s) required for the propagation of feature annotation.</text>
</comment>
<comment type="pathway">
    <text evidence="6">Metabolic intermediate biosynthesis; acetyl-CoA biosynthesis; acetyl-CoA from acetate: step 1/2.</text>
</comment>
<comment type="subunit">
    <text evidence="6">Homodimer.</text>
</comment>
<proteinExistence type="inferred from homology"/>
<feature type="binding site" evidence="6">
    <location>
        <position position="9"/>
    </location>
    <ligand>
        <name>Mg(2+)</name>
        <dbReference type="ChEBI" id="CHEBI:18420"/>
    </ligand>
</feature>
<evidence type="ECO:0000256" key="2">
    <source>
        <dbReference type="ARBA" id="ARBA00022679"/>
    </source>
</evidence>
<keyword evidence="2 6" id="KW-0808">Transferase</keyword>
<comment type="similarity">
    <text evidence="1 6 7">Belongs to the acetokinase family.</text>
</comment>
<comment type="catalytic activity">
    <reaction evidence="6">
        <text>acetate + ATP = acetyl phosphate + ADP</text>
        <dbReference type="Rhea" id="RHEA:11352"/>
        <dbReference type="ChEBI" id="CHEBI:22191"/>
        <dbReference type="ChEBI" id="CHEBI:30089"/>
        <dbReference type="ChEBI" id="CHEBI:30616"/>
        <dbReference type="ChEBI" id="CHEBI:456216"/>
        <dbReference type="EC" id="2.7.2.1"/>
    </reaction>
</comment>
<dbReference type="Pfam" id="PF00871">
    <property type="entry name" value="Acetate_kinase"/>
    <property type="match status" value="1"/>
</dbReference>
<evidence type="ECO:0000256" key="3">
    <source>
        <dbReference type="ARBA" id="ARBA00022741"/>
    </source>
</evidence>